<dbReference type="PANTHER" id="PTHR30040:SF2">
    <property type="entry name" value="FAD:PROTEIN FMN TRANSFERASE"/>
    <property type="match status" value="1"/>
</dbReference>
<dbReference type="GO" id="GO:0005886">
    <property type="term" value="C:plasma membrane"/>
    <property type="evidence" value="ECO:0007669"/>
    <property type="project" value="UniProtKB-SubCell"/>
</dbReference>
<comment type="cofactor">
    <cofactor evidence="11">
        <name>Mg(2+)</name>
        <dbReference type="ChEBI" id="CHEBI:18420"/>
    </cofactor>
    <cofactor evidence="11">
        <name>Mn(2+)</name>
        <dbReference type="ChEBI" id="CHEBI:29035"/>
    </cofactor>
    <text evidence="11">Magnesium. Can also use manganese.</text>
</comment>
<dbReference type="PANTHER" id="PTHR30040">
    <property type="entry name" value="THIAMINE BIOSYNTHESIS LIPOPROTEIN APBE"/>
    <property type="match status" value="1"/>
</dbReference>
<evidence type="ECO:0000256" key="1">
    <source>
        <dbReference type="ARBA" id="ARBA00011955"/>
    </source>
</evidence>
<evidence type="ECO:0000256" key="12">
    <source>
        <dbReference type="RuleBase" id="RU363002"/>
    </source>
</evidence>
<keyword evidence="12" id="KW-0732">Signal</keyword>
<feature type="coiled-coil region" evidence="13">
    <location>
        <begin position="62"/>
        <end position="89"/>
    </location>
</feature>
<dbReference type="EC" id="2.7.1.180" evidence="1 10"/>
<evidence type="ECO:0000256" key="7">
    <source>
        <dbReference type="ARBA" id="ARBA00022842"/>
    </source>
</evidence>
<evidence type="ECO:0000256" key="4">
    <source>
        <dbReference type="ARBA" id="ARBA00022679"/>
    </source>
</evidence>
<comment type="subcellular location">
    <subcellularLocation>
        <location evidence="12">Cell inner membrane</location>
        <topology evidence="12">Lipid-anchor</topology>
        <orientation evidence="12">Periplasmic side</orientation>
    </subcellularLocation>
</comment>
<dbReference type="InterPro" id="IPR003374">
    <property type="entry name" value="ApbE-like_sf"/>
</dbReference>
<feature type="binding site" evidence="11">
    <location>
        <position position="184"/>
    </location>
    <ligand>
        <name>Mg(2+)</name>
        <dbReference type="ChEBI" id="CHEBI:18420"/>
    </ligand>
</feature>
<comment type="function">
    <text evidence="12">Flavin transferase that catalyzes the transfer of the FMN moiety of FAD and its covalent binding to the hydroxyl group of a threonine residue in a target flavoprotein.</text>
</comment>
<name>A0A921I0J4_9FIRM</name>
<dbReference type="SUPFAM" id="SSF143631">
    <property type="entry name" value="ApbE-like"/>
    <property type="match status" value="1"/>
</dbReference>
<accession>A0A921I0J4</accession>
<gene>
    <name evidence="14" type="ORF">K8V82_02825</name>
</gene>
<keyword evidence="12" id="KW-0997">Cell inner membrane</keyword>
<evidence type="ECO:0000313" key="15">
    <source>
        <dbReference type="Proteomes" id="UP000769156"/>
    </source>
</evidence>
<comment type="caution">
    <text evidence="14">The sequence shown here is derived from an EMBL/GenBank/DDBJ whole genome shotgun (WGS) entry which is preliminary data.</text>
</comment>
<proteinExistence type="inferred from homology"/>
<dbReference type="PROSITE" id="PS51257">
    <property type="entry name" value="PROKAR_LIPOPROTEIN"/>
    <property type="match status" value="1"/>
</dbReference>
<evidence type="ECO:0000256" key="10">
    <source>
        <dbReference type="PIRNR" id="PIRNR006268"/>
    </source>
</evidence>
<keyword evidence="7 10" id="KW-0460">Magnesium</keyword>
<evidence type="ECO:0000256" key="2">
    <source>
        <dbReference type="ARBA" id="ARBA00016337"/>
    </source>
</evidence>
<comment type="catalytic activity">
    <reaction evidence="9 10 12">
        <text>L-threonyl-[protein] + FAD = FMN-L-threonyl-[protein] + AMP + H(+)</text>
        <dbReference type="Rhea" id="RHEA:36847"/>
        <dbReference type="Rhea" id="RHEA-COMP:11060"/>
        <dbReference type="Rhea" id="RHEA-COMP:11061"/>
        <dbReference type="ChEBI" id="CHEBI:15378"/>
        <dbReference type="ChEBI" id="CHEBI:30013"/>
        <dbReference type="ChEBI" id="CHEBI:57692"/>
        <dbReference type="ChEBI" id="CHEBI:74257"/>
        <dbReference type="ChEBI" id="CHEBI:456215"/>
        <dbReference type="EC" id="2.7.1.180"/>
    </reaction>
</comment>
<feature type="binding site" evidence="11">
    <location>
        <position position="303"/>
    </location>
    <ligand>
        <name>Mg(2+)</name>
        <dbReference type="ChEBI" id="CHEBI:18420"/>
    </ligand>
</feature>
<keyword evidence="12" id="KW-0449">Lipoprotein</keyword>
<keyword evidence="12" id="KW-0472">Membrane</keyword>
<protein>
    <recommendedName>
        <fullName evidence="2 10">FAD:protein FMN transferase</fullName>
        <ecNumber evidence="1 10">2.7.1.180</ecNumber>
    </recommendedName>
    <alternativeName>
        <fullName evidence="8 10">Flavin transferase</fullName>
    </alternativeName>
</protein>
<keyword evidence="3 10" id="KW-0285">Flavoprotein</keyword>
<organism evidence="14 15">
    <name type="scientific">Lachnoclostridium phocaeense</name>
    <dbReference type="NCBI Taxonomy" id="1871021"/>
    <lineage>
        <taxon>Bacteria</taxon>
        <taxon>Bacillati</taxon>
        <taxon>Bacillota</taxon>
        <taxon>Clostridia</taxon>
        <taxon>Lachnospirales</taxon>
        <taxon>Lachnospiraceae</taxon>
    </lineage>
</organism>
<keyword evidence="12" id="KW-1003">Cell membrane</keyword>
<feature type="binding site" evidence="11">
    <location>
        <position position="299"/>
    </location>
    <ligand>
        <name>Mg(2+)</name>
        <dbReference type="ChEBI" id="CHEBI:18420"/>
    </ligand>
</feature>
<reference evidence="14" key="2">
    <citation type="submission" date="2021-09" db="EMBL/GenBank/DDBJ databases">
        <authorList>
            <person name="Gilroy R."/>
        </authorList>
    </citation>
    <scope>NUCLEOTIDE SEQUENCE</scope>
    <source>
        <strain evidence="14">ChiSjej5B23-16112</strain>
    </source>
</reference>
<dbReference type="Proteomes" id="UP000769156">
    <property type="component" value="Unassembled WGS sequence"/>
</dbReference>
<reference evidence="14" key="1">
    <citation type="journal article" date="2021" name="PeerJ">
        <title>Extensive microbial diversity within the chicken gut microbiome revealed by metagenomics and culture.</title>
        <authorList>
            <person name="Gilroy R."/>
            <person name="Ravi A."/>
            <person name="Getino M."/>
            <person name="Pursley I."/>
            <person name="Horton D.L."/>
            <person name="Alikhan N.F."/>
            <person name="Baker D."/>
            <person name="Gharbi K."/>
            <person name="Hall N."/>
            <person name="Watson M."/>
            <person name="Adriaenssens E.M."/>
            <person name="Foster-Nyarko E."/>
            <person name="Jarju S."/>
            <person name="Secka A."/>
            <person name="Antonio M."/>
            <person name="Oren A."/>
            <person name="Chaudhuri R.R."/>
            <person name="La Ragione R."/>
            <person name="Hildebrand F."/>
            <person name="Pallen M.J."/>
        </authorList>
    </citation>
    <scope>NUCLEOTIDE SEQUENCE</scope>
    <source>
        <strain evidence="14">ChiSjej5B23-16112</strain>
    </source>
</reference>
<keyword evidence="4 10" id="KW-0808">Transferase</keyword>
<evidence type="ECO:0000256" key="3">
    <source>
        <dbReference type="ARBA" id="ARBA00022630"/>
    </source>
</evidence>
<keyword evidence="5 10" id="KW-0479">Metal-binding</keyword>
<feature type="chain" id="PRO_5039756389" description="FAD:protein FMN transferase" evidence="12">
    <location>
        <begin position="28"/>
        <end position="363"/>
    </location>
</feature>
<evidence type="ECO:0000256" key="6">
    <source>
        <dbReference type="ARBA" id="ARBA00022827"/>
    </source>
</evidence>
<evidence type="ECO:0000313" key="14">
    <source>
        <dbReference type="EMBL" id="HJF93704.1"/>
    </source>
</evidence>
<dbReference type="Gene3D" id="3.10.520.10">
    <property type="entry name" value="ApbE-like domains"/>
    <property type="match status" value="1"/>
</dbReference>
<sequence length="363" mass="39195">MKYKRRWTGLTALACAAVFIGNTAALGGCSGQASSGGGSQSADQAQVEFFAMDTYMTLTAYGDGAEADLKKARDEVEKLEGEWSVTDENSEIYQLNHSGGNPVTLSEDTADIVSFALEMAEETDGDLDPTIYPVLEAWGFTTDKNRVPSQEELDALLANVGYERVQMDGTTVRLPAGMEFDLGAVGKGYTGDILAQLLEDEGVTSALLDLGGNIQAVGERPGGGDWRLGIRSPFDGGKGVLGMLLASDCAVVTSGNYERYFVGEDGKEYGHIIDPDTGYPVDNGLASVTIIAEEGKRGDALSTAMFVKGVDEASRYWRDHQDFEMILITQDSQIYLTEGIKDQFTLSSDFENMETHVIDRDEQ</sequence>
<dbReference type="Pfam" id="PF02424">
    <property type="entry name" value="ApbE"/>
    <property type="match status" value="1"/>
</dbReference>
<dbReference type="PIRSF" id="PIRSF006268">
    <property type="entry name" value="ApbE"/>
    <property type="match status" value="1"/>
</dbReference>
<dbReference type="AlphaFoldDB" id="A0A921I0J4"/>
<evidence type="ECO:0000256" key="13">
    <source>
        <dbReference type="SAM" id="Coils"/>
    </source>
</evidence>
<comment type="similarity">
    <text evidence="10 12">Belongs to the ApbE family.</text>
</comment>
<evidence type="ECO:0000256" key="9">
    <source>
        <dbReference type="ARBA" id="ARBA00048540"/>
    </source>
</evidence>
<evidence type="ECO:0000256" key="5">
    <source>
        <dbReference type="ARBA" id="ARBA00022723"/>
    </source>
</evidence>
<keyword evidence="13" id="KW-0175">Coiled coil</keyword>
<keyword evidence="6 10" id="KW-0274">FAD</keyword>
<dbReference type="GO" id="GO:0046872">
    <property type="term" value="F:metal ion binding"/>
    <property type="evidence" value="ECO:0007669"/>
    <property type="project" value="UniProtKB-UniRule"/>
</dbReference>
<dbReference type="InterPro" id="IPR024932">
    <property type="entry name" value="ApbE"/>
</dbReference>
<evidence type="ECO:0000256" key="11">
    <source>
        <dbReference type="PIRSR" id="PIRSR006268-2"/>
    </source>
</evidence>
<dbReference type="EMBL" id="DYVY01000048">
    <property type="protein sequence ID" value="HJF93704.1"/>
    <property type="molecule type" value="Genomic_DNA"/>
</dbReference>
<evidence type="ECO:0000256" key="8">
    <source>
        <dbReference type="ARBA" id="ARBA00031306"/>
    </source>
</evidence>
<dbReference type="GO" id="GO:0016740">
    <property type="term" value="F:transferase activity"/>
    <property type="evidence" value="ECO:0007669"/>
    <property type="project" value="UniProtKB-UniRule"/>
</dbReference>
<feature type="signal peptide" evidence="12">
    <location>
        <begin position="1"/>
        <end position="27"/>
    </location>
</feature>